<dbReference type="CDD" id="cd00090">
    <property type="entry name" value="HTH_ARSR"/>
    <property type="match status" value="1"/>
</dbReference>
<dbReference type="Gene3D" id="1.10.10.10">
    <property type="entry name" value="Winged helix-like DNA-binding domain superfamily/Winged helix DNA-binding domain"/>
    <property type="match status" value="1"/>
</dbReference>
<dbReference type="Gene3D" id="3.30.70.920">
    <property type="match status" value="1"/>
</dbReference>
<dbReference type="PRINTS" id="PR00033">
    <property type="entry name" value="HTHASNC"/>
</dbReference>
<proteinExistence type="predicted"/>
<dbReference type="EMBL" id="BAABCJ010000005">
    <property type="protein sequence ID" value="GAA3707532.1"/>
    <property type="molecule type" value="Genomic_DNA"/>
</dbReference>
<dbReference type="InterPro" id="IPR019887">
    <property type="entry name" value="Tscrpt_reg_AsnC/Lrp_C"/>
</dbReference>
<dbReference type="InterPro" id="IPR019888">
    <property type="entry name" value="Tscrpt_reg_AsnC-like"/>
</dbReference>
<dbReference type="SUPFAM" id="SSF54909">
    <property type="entry name" value="Dimeric alpha+beta barrel"/>
    <property type="match status" value="1"/>
</dbReference>
<dbReference type="InterPro" id="IPR011008">
    <property type="entry name" value="Dimeric_a/b-barrel"/>
</dbReference>
<keyword evidence="2" id="KW-0238">DNA-binding</keyword>
<dbReference type="InterPro" id="IPR000485">
    <property type="entry name" value="AsnC-type_HTH_dom"/>
</dbReference>
<gene>
    <name evidence="5" type="ORF">GCM10022377_21670</name>
</gene>
<evidence type="ECO:0000259" key="4">
    <source>
        <dbReference type="PROSITE" id="PS50956"/>
    </source>
</evidence>
<dbReference type="PROSITE" id="PS00519">
    <property type="entry name" value="HTH_ASNC_1"/>
    <property type="match status" value="1"/>
</dbReference>
<keyword evidence="3" id="KW-0804">Transcription</keyword>
<keyword evidence="6" id="KW-1185">Reference proteome</keyword>
<accession>A0ABP7DST2</accession>
<evidence type="ECO:0000313" key="5">
    <source>
        <dbReference type="EMBL" id="GAA3707532.1"/>
    </source>
</evidence>
<sequence>MKIFAEYDCQILLRRDLMNNKRALDELDREILFQLSQDGRLTNLELARRVGLTPAPCLRRVQRLEAEGVIAGYRAVIDPKAVGRGFSVVMNVEITMTDRQTVEDFETAVAALEEVTEVRRVYGVPDYIIRVDVADGNEYERFQTEKMTKLPGVRHIDSRLTMKLIKSAV</sequence>
<evidence type="ECO:0000256" key="1">
    <source>
        <dbReference type="ARBA" id="ARBA00023015"/>
    </source>
</evidence>
<evidence type="ECO:0000313" key="6">
    <source>
        <dbReference type="Proteomes" id="UP001501536"/>
    </source>
</evidence>
<comment type="caution">
    <text evidence="5">The sequence shown here is derived from an EMBL/GenBank/DDBJ whole genome shotgun (WGS) entry which is preliminary data.</text>
</comment>
<dbReference type="SMART" id="SM00344">
    <property type="entry name" value="HTH_ASNC"/>
    <property type="match status" value="1"/>
</dbReference>
<dbReference type="Proteomes" id="UP001501536">
    <property type="component" value="Unassembled WGS sequence"/>
</dbReference>
<protein>
    <submittedName>
        <fullName evidence="5">Lrp/AsnC family transcriptional regulator</fullName>
    </submittedName>
</protein>
<dbReference type="InterPro" id="IPR011991">
    <property type="entry name" value="ArsR-like_HTH"/>
</dbReference>
<dbReference type="InterPro" id="IPR036388">
    <property type="entry name" value="WH-like_DNA-bd_sf"/>
</dbReference>
<evidence type="ECO:0000256" key="2">
    <source>
        <dbReference type="ARBA" id="ARBA00023125"/>
    </source>
</evidence>
<dbReference type="PANTHER" id="PTHR30154:SF34">
    <property type="entry name" value="TRANSCRIPTIONAL REGULATOR AZLB"/>
    <property type="match status" value="1"/>
</dbReference>
<keyword evidence="1" id="KW-0805">Transcription regulation</keyword>
<organism evidence="5 6">
    <name type="scientific">Zhihengliuella alba</name>
    <dbReference type="NCBI Taxonomy" id="547018"/>
    <lineage>
        <taxon>Bacteria</taxon>
        <taxon>Bacillati</taxon>
        <taxon>Actinomycetota</taxon>
        <taxon>Actinomycetes</taxon>
        <taxon>Micrococcales</taxon>
        <taxon>Micrococcaceae</taxon>
        <taxon>Zhihengliuella</taxon>
    </lineage>
</organism>
<reference evidence="6" key="1">
    <citation type="journal article" date="2019" name="Int. J. Syst. Evol. Microbiol.">
        <title>The Global Catalogue of Microorganisms (GCM) 10K type strain sequencing project: providing services to taxonomists for standard genome sequencing and annotation.</title>
        <authorList>
            <consortium name="The Broad Institute Genomics Platform"/>
            <consortium name="The Broad Institute Genome Sequencing Center for Infectious Disease"/>
            <person name="Wu L."/>
            <person name="Ma J."/>
        </authorList>
    </citation>
    <scope>NUCLEOTIDE SEQUENCE [LARGE SCALE GENOMIC DNA]</scope>
    <source>
        <strain evidence="6">JCM 16961</strain>
    </source>
</reference>
<dbReference type="Pfam" id="PF01037">
    <property type="entry name" value="AsnC_trans_reg"/>
    <property type="match status" value="1"/>
</dbReference>
<evidence type="ECO:0000256" key="3">
    <source>
        <dbReference type="ARBA" id="ARBA00023163"/>
    </source>
</evidence>
<name>A0ABP7DST2_9MICC</name>
<feature type="domain" description="HTH asnC-type" evidence="4">
    <location>
        <begin position="24"/>
        <end position="85"/>
    </location>
</feature>
<dbReference type="SUPFAM" id="SSF46785">
    <property type="entry name" value="Winged helix' DNA-binding domain"/>
    <property type="match status" value="1"/>
</dbReference>
<dbReference type="PANTHER" id="PTHR30154">
    <property type="entry name" value="LEUCINE-RESPONSIVE REGULATORY PROTEIN"/>
    <property type="match status" value="1"/>
</dbReference>
<dbReference type="InterPro" id="IPR036390">
    <property type="entry name" value="WH_DNA-bd_sf"/>
</dbReference>
<dbReference type="PROSITE" id="PS50956">
    <property type="entry name" value="HTH_ASNC_2"/>
    <property type="match status" value="1"/>
</dbReference>
<dbReference type="Pfam" id="PF13412">
    <property type="entry name" value="HTH_24"/>
    <property type="match status" value="1"/>
</dbReference>
<dbReference type="InterPro" id="IPR019885">
    <property type="entry name" value="Tscrpt_reg_HTH_AsnC-type_CS"/>
</dbReference>